<evidence type="ECO:0000259" key="5">
    <source>
        <dbReference type="PROSITE" id="PS50931"/>
    </source>
</evidence>
<dbReference type="RefSeq" id="WP_096813566.1">
    <property type="nucleotide sequence ID" value="NZ_JXJW01000001.1"/>
</dbReference>
<dbReference type="InterPro" id="IPR000847">
    <property type="entry name" value="LysR_HTH_N"/>
</dbReference>
<sequence length="276" mass="30607">MNIHHLEIFFHVAKFSSISKASKYLLISQPAVSAQLKKLEQTYNVKLIEKAGRGIKLTQIGEHLYGLIFSFFDTALPEVDALLTQSTAIKVYGNYLMTQYIVPEVLANHQVTQNQDRMLIKSMPSSSALAKLEKNTCDLILISAMNAPLLPANLVVTKLFDDELVLISKAKSVADIASIIISESKKTSLDSVYETHHTFANLPVFTVESTQDAIANIRVNHNSATLVSARFLTYLSDEIICIATAIKSHFFAVHKQESPQKKMINTIISELKANQG</sequence>
<comment type="caution">
    <text evidence="6">The sequence shown here is derived from an EMBL/GenBank/DDBJ whole genome shotgun (WGS) entry which is preliminary data.</text>
</comment>
<evidence type="ECO:0000313" key="6">
    <source>
        <dbReference type="EMBL" id="PCS08908.1"/>
    </source>
</evidence>
<feature type="domain" description="HTH lysR-type" evidence="5">
    <location>
        <begin position="1"/>
        <end position="58"/>
    </location>
</feature>
<evidence type="ECO:0000313" key="7">
    <source>
        <dbReference type="Proteomes" id="UP000218282"/>
    </source>
</evidence>
<dbReference type="Proteomes" id="UP000218282">
    <property type="component" value="Unassembled WGS sequence"/>
</dbReference>
<dbReference type="SUPFAM" id="SSF53850">
    <property type="entry name" value="Periplasmic binding protein-like II"/>
    <property type="match status" value="1"/>
</dbReference>
<dbReference type="Gene3D" id="1.10.10.10">
    <property type="entry name" value="Winged helix-like DNA-binding domain superfamily/Winged helix DNA-binding domain"/>
    <property type="match status" value="1"/>
</dbReference>
<proteinExistence type="inferred from homology"/>
<dbReference type="GO" id="GO:0003700">
    <property type="term" value="F:DNA-binding transcription factor activity"/>
    <property type="evidence" value="ECO:0007669"/>
    <property type="project" value="InterPro"/>
</dbReference>
<dbReference type="InterPro" id="IPR036390">
    <property type="entry name" value="WH_DNA-bd_sf"/>
</dbReference>
<evidence type="ECO:0000256" key="1">
    <source>
        <dbReference type="ARBA" id="ARBA00009437"/>
    </source>
</evidence>
<dbReference type="EMBL" id="JXJW01000001">
    <property type="protein sequence ID" value="PCS08908.1"/>
    <property type="molecule type" value="Genomic_DNA"/>
</dbReference>
<keyword evidence="2" id="KW-0805">Transcription regulation</keyword>
<keyword evidence="3" id="KW-0238">DNA-binding</keyword>
<dbReference type="PROSITE" id="PS50931">
    <property type="entry name" value="HTH_LYSR"/>
    <property type="match status" value="1"/>
</dbReference>
<dbReference type="PANTHER" id="PTHR30126">
    <property type="entry name" value="HTH-TYPE TRANSCRIPTIONAL REGULATOR"/>
    <property type="match status" value="1"/>
</dbReference>
<organism evidence="6 7">
    <name type="scientific">Pseudolactococcus piscium</name>
    <dbReference type="NCBI Taxonomy" id="1364"/>
    <lineage>
        <taxon>Bacteria</taxon>
        <taxon>Bacillati</taxon>
        <taxon>Bacillota</taxon>
        <taxon>Bacilli</taxon>
        <taxon>Lactobacillales</taxon>
        <taxon>Streptococcaceae</taxon>
        <taxon>Pseudolactococcus</taxon>
    </lineage>
</organism>
<dbReference type="Pfam" id="PF00126">
    <property type="entry name" value="HTH_1"/>
    <property type="match status" value="1"/>
</dbReference>
<dbReference type="GO" id="GO:0000976">
    <property type="term" value="F:transcription cis-regulatory region binding"/>
    <property type="evidence" value="ECO:0007669"/>
    <property type="project" value="TreeGrafter"/>
</dbReference>
<comment type="similarity">
    <text evidence="1">Belongs to the LysR transcriptional regulatory family.</text>
</comment>
<dbReference type="SUPFAM" id="SSF46785">
    <property type="entry name" value="Winged helix' DNA-binding domain"/>
    <property type="match status" value="1"/>
</dbReference>
<reference evidence="6 7" key="1">
    <citation type="submission" date="2014-12" db="EMBL/GenBank/DDBJ databases">
        <title>Draft genome sequences of 10 type strains of Lactococcus.</title>
        <authorList>
            <person name="Sun Z."/>
            <person name="Zhong Z."/>
            <person name="Liu W."/>
            <person name="Zhang W."/>
            <person name="Zhang H."/>
        </authorList>
    </citation>
    <scope>NUCLEOTIDE SEQUENCE [LARGE SCALE GENOMIC DNA]</scope>
    <source>
        <strain evidence="6 7">DSM 6634</strain>
    </source>
</reference>
<dbReference type="PANTHER" id="PTHR30126:SF40">
    <property type="entry name" value="HTH-TYPE TRANSCRIPTIONAL REGULATOR GLTR"/>
    <property type="match status" value="1"/>
</dbReference>
<evidence type="ECO:0000256" key="3">
    <source>
        <dbReference type="ARBA" id="ARBA00023125"/>
    </source>
</evidence>
<protein>
    <submittedName>
        <fullName evidence="6">LysR family transcriptional regulator</fullName>
    </submittedName>
</protein>
<dbReference type="AlphaFoldDB" id="A0A2A5S621"/>
<dbReference type="PRINTS" id="PR00039">
    <property type="entry name" value="HTHLYSR"/>
</dbReference>
<accession>A0A2A5S621</accession>
<evidence type="ECO:0000256" key="2">
    <source>
        <dbReference type="ARBA" id="ARBA00023015"/>
    </source>
</evidence>
<name>A0A2A5S621_9LACT</name>
<gene>
    <name evidence="6" type="ORF">RU86_GL000144</name>
</gene>
<keyword evidence="7" id="KW-1185">Reference proteome</keyword>
<evidence type="ECO:0000256" key="4">
    <source>
        <dbReference type="ARBA" id="ARBA00023163"/>
    </source>
</evidence>
<keyword evidence="4" id="KW-0804">Transcription</keyword>
<dbReference type="InterPro" id="IPR036388">
    <property type="entry name" value="WH-like_DNA-bd_sf"/>
</dbReference>